<name>A0A1Y1ZE13_9PLEO</name>
<dbReference type="Pfam" id="PF04253">
    <property type="entry name" value="TFR_dimer"/>
    <property type="match status" value="1"/>
</dbReference>
<protein>
    <submittedName>
        <fullName evidence="7">N-acetylated-alpha-linked acidic dipeptidase-like protein 2</fullName>
    </submittedName>
</protein>
<dbReference type="InterPro" id="IPR036757">
    <property type="entry name" value="TFR-like_dimer_dom_sf"/>
</dbReference>
<gene>
    <name evidence="7" type="ORF">BCR34DRAFT_569900</name>
</gene>
<proteinExistence type="inferred from homology"/>
<dbReference type="SUPFAM" id="SSF47672">
    <property type="entry name" value="Transferrin receptor-like dimerisation domain"/>
    <property type="match status" value="1"/>
</dbReference>
<dbReference type="PANTHER" id="PTHR10404:SF46">
    <property type="entry name" value="VACUOLAR PROTEIN SORTING-ASSOCIATED PROTEIN 70"/>
    <property type="match status" value="1"/>
</dbReference>
<feature type="signal peptide" evidence="3">
    <location>
        <begin position="1"/>
        <end position="17"/>
    </location>
</feature>
<evidence type="ECO:0000313" key="8">
    <source>
        <dbReference type="Proteomes" id="UP000193144"/>
    </source>
</evidence>
<evidence type="ECO:0000256" key="3">
    <source>
        <dbReference type="SAM" id="SignalP"/>
    </source>
</evidence>
<dbReference type="InterPro" id="IPR007365">
    <property type="entry name" value="TFR-like_dimer_dom"/>
</dbReference>
<feature type="domain" description="Transferrin receptor-like dimerisation" evidence="5">
    <location>
        <begin position="600"/>
        <end position="712"/>
    </location>
</feature>
<dbReference type="PANTHER" id="PTHR10404">
    <property type="entry name" value="N-ACETYLATED-ALPHA-LINKED ACIDIC DIPEPTIDASE"/>
    <property type="match status" value="1"/>
</dbReference>
<feature type="region of interest" description="Disordered" evidence="2">
    <location>
        <begin position="232"/>
        <end position="280"/>
    </location>
</feature>
<dbReference type="InterPro" id="IPR007484">
    <property type="entry name" value="Peptidase_M28"/>
</dbReference>
<dbReference type="EMBL" id="MCFA01000101">
    <property type="protein sequence ID" value="ORY08481.1"/>
    <property type="molecule type" value="Genomic_DNA"/>
</dbReference>
<dbReference type="OrthoDB" id="5841748at2759"/>
<dbReference type="STRING" id="1231657.A0A1Y1ZE13"/>
<accession>A0A1Y1ZE13</accession>
<dbReference type="CDD" id="cd02121">
    <property type="entry name" value="PA_GCPII_like"/>
    <property type="match status" value="1"/>
</dbReference>
<dbReference type="Gene3D" id="1.20.930.40">
    <property type="entry name" value="Transferrin receptor-like, dimerisation domain"/>
    <property type="match status" value="1"/>
</dbReference>
<dbReference type="CDD" id="cd08022">
    <property type="entry name" value="M28_PSMA_like"/>
    <property type="match status" value="1"/>
</dbReference>
<comment type="similarity">
    <text evidence="1">Belongs to the peptidase M28 family. M28B subfamily.</text>
</comment>
<evidence type="ECO:0000259" key="4">
    <source>
        <dbReference type="Pfam" id="PF02225"/>
    </source>
</evidence>
<dbReference type="AlphaFoldDB" id="A0A1Y1ZE13"/>
<organism evidence="7 8">
    <name type="scientific">Clohesyomyces aquaticus</name>
    <dbReference type="NCBI Taxonomy" id="1231657"/>
    <lineage>
        <taxon>Eukaryota</taxon>
        <taxon>Fungi</taxon>
        <taxon>Dikarya</taxon>
        <taxon>Ascomycota</taxon>
        <taxon>Pezizomycotina</taxon>
        <taxon>Dothideomycetes</taxon>
        <taxon>Pleosporomycetidae</taxon>
        <taxon>Pleosporales</taxon>
        <taxon>Lindgomycetaceae</taxon>
        <taxon>Clohesyomyces</taxon>
    </lineage>
</organism>
<dbReference type="FunFam" id="3.40.630.10:FF:000101">
    <property type="entry name" value="N-acetylated alpha-linked acidic dipeptidase like 1"/>
    <property type="match status" value="1"/>
</dbReference>
<dbReference type="FunFam" id="3.50.30.30:FF:000008">
    <property type="entry name" value="Glutamate carboxypeptidase 2"/>
    <property type="match status" value="1"/>
</dbReference>
<dbReference type="InterPro" id="IPR003137">
    <property type="entry name" value="PA_domain"/>
</dbReference>
<evidence type="ECO:0000259" key="6">
    <source>
        <dbReference type="Pfam" id="PF04389"/>
    </source>
</evidence>
<feature type="compositionally biased region" description="Basic and acidic residues" evidence="2">
    <location>
        <begin position="267"/>
        <end position="278"/>
    </location>
</feature>
<sequence length="721" mass="78751">MKTALGVVVAACVCVHACPKEHHARTHDRHLVRRDGIEVFPPALGHNERILVDSFDTSTLATWSKYYSYRRIVSGEGADANKSVAQWTAGQWAQHGFTTRLEGYYVYLNYPTHRALQLKNSNGSTHVVSLEEDVLESDETTSFPDRIPAFHGYSGSGNASAGYVYVGQGSQADFNRLKTLGVELEGKIALAKYGGPFRGIKVKNAQDFGMIGAVVFTDPGDDRNMTEANGYAAYPKGPARNPSSIQRGGVPFISTYPGDPTTPGYPSKEDSPRMEKKNTPTIPSLPLSWIEAQPLLRALNGHGIDAKRVNRTKWIGAIPNVDYNSGPAPGTTLSLSNIMEDRTGWIWNTIGIINGTHEDEVVIVGNHHDAWMIGGAADPHSGSAILIELAKAFGKLLKTGWKPRRTIVLASWDAEEYGLVGSTEWVEEYIPWLKKAAVSYLNIDVGVSGTIPDFSASPDLHLLTTSTARKIVWPHGENQTIYSVWAEKAGEIDNLGAQSDYTAFVHRGGIAAIDLGTTRAPLDPIYHTHSNYDSYHWMTTYADPGFVMHKAIGQFLALMLYHLVDDASLPLEPANYGVEMRAYLKGLESKIAPVNSTARLDLTQLKDAIATFETAAQNFNELRASTTPNDFEHVTQLNHKARDFSRGFISQGGLPGRVFYQNLIFAPGIDTGYAPVSFPGITEAVQAGDFALAKEYVGKTARAILAAADELKSEEARPELV</sequence>
<feature type="domain" description="PA" evidence="4">
    <location>
        <begin position="163"/>
        <end position="232"/>
    </location>
</feature>
<evidence type="ECO:0000256" key="2">
    <source>
        <dbReference type="SAM" id="MobiDB-lite"/>
    </source>
</evidence>
<reference evidence="7 8" key="1">
    <citation type="submission" date="2016-07" db="EMBL/GenBank/DDBJ databases">
        <title>Pervasive Adenine N6-methylation of Active Genes in Fungi.</title>
        <authorList>
            <consortium name="DOE Joint Genome Institute"/>
            <person name="Mondo S.J."/>
            <person name="Dannebaum R.O."/>
            <person name="Kuo R.C."/>
            <person name="Labutti K."/>
            <person name="Haridas S."/>
            <person name="Kuo A."/>
            <person name="Salamov A."/>
            <person name="Ahrendt S.R."/>
            <person name="Lipzen A."/>
            <person name="Sullivan W."/>
            <person name="Andreopoulos W.B."/>
            <person name="Clum A."/>
            <person name="Lindquist E."/>
            <person name="Daum C."/>
            <person name="Ramamoorthy G.K."/>
            <person name="Gryganskyi A."/>
            <person name="Culley D."/>
            <person name="Magnuson J.K."/>
            <person name="James T.Y."/>
            <person name="O'Malley M.A."/>
            <person name="Stajich J.E."/>
            <person name="Spatafora J.W."/>
            <person name="Visel A."/>
            <person name="Grigoriev I.V."/>
        </authorList>
    </citation>
    <scope>NUCLEOTIDE SEQUENCE [LARGE SCALE GENOMIC DNA]</scope>
    <source>
        <strain evidence="7 8">CBS 115471</strain>
    </source>
</reference>
<evidence type="ECO:0000259" key="5">
    <source>
        <dbReference type="Pfam" id="PF04253"/>
    </source>
</evidence>
<keyword evidence="3" id="KW-0732">Signal</keyword>
<dbReference type="SUPFAM" id="SSF52025">
    <property type="entry name" value="PA domain"/>
    <property type="match status" value="1"/>
</dbReference>
<evidence type="ECO:0000313" key="7">
    <source>
        <dbReference type="EMBL" id="ORY08481.1"/>
    </source>
</evidence>
<dbReference type="GO" id="GO:0004180">
    <property type="term" value="F:carboxypeptidase activity"/>
    <property type="evidence" value="ECO:0007669"/>
    <property type="project" value="TreeGrafter"/>
</dbReference>
<dbReference type="Pfam" id="PF04389">
    <property type="entry name" value="Peptidase_M28"/>
    <property type="match status" value="1"/>
</dbReference>
<comment type="caution">
    <text evidence="7">The sequence shown here is derived from an EMBL/GenBank/DDBJ whole genome shotgun (WGS) entry which is preliminary data.</text>
</comment>
<keyword evidence="8" id="KW-1185">Reference proteome</keyword>
<dbReference type="SUPFAM" id="SSF53187">
    <property type="entry name" value="Zn-dependent exopeptidases"/>
    <property type="match status" value="1"/>
</dbReference>
<feature type="compositionally biased region" description="Low complexity" evidence="2">
    <location>
        <begin position="255"/>
        <end position="266"/>
    </location>
</feature>
<feature type="chain" id="PRO_5012033609" evidence="3">
    <location>
        <begin position="18"/>
        <end position="721"/>
    </location>
</feature>
<dbReference type="Gene3D" id="3.40.630.10">
    <property type="entry name" value="Zn peptidases"/>
    <property type="match status" value="1"/>
</dbReference>
<dbReference type="InterPro" id="IPR039373">
    <property type="entry name" value="Peptidase_M28B"/>
</dbReference>
<feature type="domain" description="Peptidase M28" evidence="6">
    <location>
        <begin position="348"/>
        <end position="530"/>
    </location>
</feature>
<evidence type="ECO:0000256" key="1">
    <source>
        <dbReference type="ARBA" id="ARBA00005634"/>
    </source>
</evidence>
<dbReference type="Pfam" id="PF02225">
    <property type="entry name" value="PA"/>
    <property type="match status" value="1"/>
</dbReference>
<dbReference type="Proteomes" id="UP000193144">
    <property type="component" value="Unassembled WGS sequence"/>
</dbReference>
<dbReference type="InterPro" id="IPR046450">
    <property type="entry name" value="PA_dom_sf"/>
</dbReference>
<dbReference type="Gene3D" id="3.50.30.30">
    <property type="match status" value="1"/>
</dbReference>